<gene>
    <name evidence="1" type="ORF">D9619_000054</name>
</gene>
<keyword evidence="2" id="KW-1185">Reference proteome</keyword>
<protein>
    <submittedName>
        <fullName evidence="1">Uncharacterized protein</fullName>
    </submittedName>
</protein>
<comment type="caution">
    <text evidence="1">The sequence shown here is derived from an EMBL/GenBank/DDBJ whole genome shotgun (WGS) entry which is preliminary data.</text>
</comment>
<organism evidence="1 2">
    <name type="scientific">Psilocybe cf. subviscida</name>
    <dbReference type="NCBI Taxonomy" id="2480587"/>
    <lineage>
        <taxon>Eukaryota</taxon>
        <taxon>Fungi</taxon>
        <taxon>Dikarya</taxon>
        <taxon>Basidiomycota</taxon>
        <taxon>Agaricomycotina</taxon>
        <taxon>Agaricomycetes</taxon>
        <taxon>Agaricomycetidae</taxon>
        <taxon>Agaricales</taxon>
        <taxon>Agaricineae</taxon>
        <taxon>Strophariaceae</taxon>
        <taxon>Psilocybe</taxon>
    </lineage>
</organism>
<proteinExistence type="predicted"/>
<dbReference type="EMBL" id="JAACJJ010000028">
    <property type="protein sequence ID" value="KAF5321798.1"/>
    <property type="molecule type" value="Genomic_DNA"/>
</dbReference>
<accession>A0A8H5BEW9</accession>
<dbReference type="AlphaFoldDB" id="A0A8H5BEW9"/>
<evidence type="ECO:0000313" key="1">
    <source>
        <dbReference type="EMBL" id="KAF5321798.1"/>
    </source>
</evidence>
<dbReference type="Proteomes" id="UP000567179">
    <property type="component" value="Unassembled WGS sequence"/>
</dbReference>
<dbReference type="SUPFAM" id="SSF75011">
    <property type="entry name" value="3-carboxy-cis,cis-mucoante lactonizing enzyme"/>
    <property type="match status" value="1"/>
</dbReference>
<evidence type="ECO:0000313" key="2">
    <source>
        <dbReference type="Proteomes" id="UP000567179"/>
    </source>
</evidence>
<name>A0A8H5BEW9_9AGAR</name>
<sequence length="467" mass="52253">MLMPMPTQTSRFIYQVSKERGIWVRQVSSFIIAPSSFGPSIYYVEQPLNSYTAGQLEALCLRWMKAAKAWRKKTSSIPREISLKVNEGPMGQDPYCLRLAPGGRWLLVFDQITGGIYYYDLDTQNPTSTRIPLIPPRYEDGFEQFCISQVDTDTGAPSLTFRICVLYCLEFEATRWTAEIWNFKVVLDESGCGGTSLSATLVASFFFMHMPEGFMSSPTLKGSSALFELTESDMDEPRTAVIIVDWTEVVDGSYDFERRSLLTSEASLRFLVFRYLLASSHLLLVESSGNEFSAIDLRNFHTHRDNVGFSEFYSLHDYPSTILISAVSDCSLGSNHLHPSISVNATTNIARILTLSDDGQIVAVEFSLERTNDHHSARVHVVDFEDSELIHHADLIGSEHTFTACGTHIHLTTVIWPEDPMAPPARIAVQRPVARPYATPLTMDEGTGRILLYYSSDGSVSVMEISA</sequence>
<reference evidence="1 2" key="1">
    <citation type="journal article" date="2020" name="ISME J.">
        <title>Uncovering the hidden diversity of litter-decomposition mechanisms in mushroom-forming fungi.</title>
        <authorList>
            <person name="Floudas D."/>
            <person name="Bentzer J."/>
            <person name="Ahren D."/>
            <person name="Johansson T."/>
            <person name="Persson P."/>
            <person name="Tunlid A."/>
        </authorList>
    </citation>
    <scope>NUCLEOTIDE SEQUENCE [LARGE SCALE GENOMIC DNA]</scope>
    <source>
        <strain evidence="1 2">CBS 101986</strain>
    </source>
</reference>